<accession>A0ACC1HG62</accession>
<name>A0ACC1HG62_9FUNG</name>
<proteinExistence type="predicted"/>
<keyword evidence="2" id="KW-1185">Reference proteome</keyword>
<sequence length="109" mass="13088">MVMLSYQDKLPRLPIPRLEDTLHKYLKSVRPFIRSGTEWDHTKCLVDKFAKPTRGPHLQLLLQEWARAHPTNWLSEWWLEIAYNGWREPLCVNSNYWIIFAHDPNAYDL</sequence>
<comment type="caution">
    <text evidence="1">The sequence shown here is derived from an EMBL/GenBank/DDBJ whole genome shotgun (WGS) entry which is preliminary data.</text>
</comment>
<feature type="non-terminal residue" evidence="1">
    <location>
        <position position="109"/>
    </location>
</feature>
<evidence type="ECO:0000313" key="1">
    <source>
        <dbReference type="EMBL" id="KAJ1674232.1"/>
    </source>
</evidence>
<gene>
    <name evidence="1" type="ORF">EV182_003695</name>
</gene>
<protein>
    <submittedName>
        <fullName evidence="1">Uncharacterized protein</fullName>
    </submittedName>
</protein>
<dbReference type="EMBL" id="JAMZIH010006145">
    <property type="protein sequence ID" value="KAJ1674232.1"/>
    <property type="molecule type" value="Genomic_DNA"/>
</dbReference>
<organism evidence="1 2">
    <name type="scientific">Spiromyces aspiralis</name>
    <dbReference type="NCBI Taxonomy" id="68401"/>
    <lineage>
        <taxon>Eukaryota</taxon>
        <taxon>Fungi</taxon>
        <taxon>Fungi incertae sedis</taxon>
        <taxon>Zoopagomycota</taxon>
        <taxon>Kickxellomycotina</taxon>
        <taxon>Kickxellomycetes</taxon>
        <taxon>Kickxellales</taxon>
        <taxon>Kickxellaceae</taxon>
        <taxon>Spiromyces</taxon>
    </lineage>
</organism>
<evidence type="ECO:0000313" key="2">
    <source>
        <dbReference type="Proteomes" id="UP001145114"/>
    </source>
</evidence>
<dbReference type="Proteomes" id="UP001145114">
    <property type="component" value="Unassembled WGS sequence"/>
</dbReference>
<reference evidence="1" key="1">
    <citation type="submission" date="2022-06" db="EMBL/GenBank/DDBJ databases">
        <title>Phylogenomic reconstructions and comparative analyses of Kickxellomycotina fungi.</title>
        <authorList>
            <person name="Reynolds N.K."/>
            <person name="Stajich J.E."/>
            <person name="Barry K."/>
            <person name="Grigoriev I.V."/>
            <person name="Crous P."/>
            <person name="Smith M.E."/>
        </authorList>
    </citation>
    <scope>NUCLEOTIDE SEQUENCE</scope>
    <source>
        <strain evidence="1">RSA 2271</strain>
    </source>
</reference>